<keyword evidence="3" id="KW-1185">Reference proteome</keyword>
<dbReference type="EMBL" id="JABBWK010000004">
    <property type="protein sequence ID" value="KAG1906519.1"/>
    <property type="molecule type" value="Genomic_DNA"/>
</dbReference>
<feature type="region of interest" description="Disordered" evidence="1">
    <location>
        <begin position="1"/>
        <end position="31"/>
    </location>
</feature>
<feature type="region of interest" description="Disordered" evidence="1">
    <location>
        <begin position="329"/>
        <end position="359"/>
    </location>
</feature>
<proteinExistence type="predicted"/>
<dbReference type="GeneID" id="64663974"/>
<evidence type="ECO:0000313" key="3">
    <source>
        <dbReference type="Proteomes" id="UP001195769"/>
    </source>
</evidence>
<reference evidence="2" key="1">
    <citation type="journal article" date="2020" name="New Phytol.">
        <title>Comparative genomics reveals dynamic genome evolution in host specialist ectomycorrhizal fungi.</title>
        <authorList>
            <person name="Lofgren L.A."/>
            <person name="Nguyen N.H."/>
            <person name="Vilgalys R."/>
            <person name="Ruytinx J."/>
            <person name="Liao H.L."/>
            <person name="Branco S."/>
            <person name="Kuo A."/>
            <person name="LaButti K."/>
            <person name="Lipzen A."/>
            <person name="Andreopoulos W."/>
            <person name="Pangilinan J."/>
            <person name="Riley R."/>
            <person name="Hundley H."/>
            <person name="Na H."/>
            <person name="Barry K."/>
            <person name="Grigoriev I.V."/>
            <person name="Stajich J.E."/>
            <person name="Kennedy P.G."/>
        </authorList>
    </citation>
    <scope>NUCLEOTIDE SEQUENCE</scope>
    <source>
        <strain evidence="2">FC203</strain>
    </source>
</reference>
<gene>
    <name evidence="2" type="ORF">F5891DRAFT_1238274</name>
</gene>
<name>A0AAD4EHW6_9AGAM</name>
<sequence length="359" mass="40150">MTSARRSAHQRKVAIASADTEAGMPAVPSEDEIEEAKSPLYVSLLGSALSRGAFTADACSEENIPVQNNPRPLRRLMGDKAEYWVNGSGDLLHMKFVARLDFHGQYSRLGPYFNLFDSGIDVASLRKTRAQFELHFLAPEDEDSGDYPQEALEMSCRVLDTLSALTTDIEDTRNAGIPEAEHPAMSGFELMRWANQGKAKQLAQASAAARSSRAANTSNHGEFLRIRDLHDPDNRYSGLGSLKETKVECPEVRDDKGLLIHPREYGIKLARARFVEVEVYLKLWNIGKSDKDEATERERYGSHNYQLILRRMQLLPSMEYTMARMLAKGKRKASEDLGSPSPVKRPSGITSEDKEMEDL</sequence>
<organism evidence="2 3">
    <name type="scientific">Suillus fuscotomentosus</name>
    <dbReference type="NCBI Taxonomy" id="1912939"/>
    <lineage>
        <taxon>Eukaryota</taxon>
        <taxon>Fungi</taxon>
        <taxon>Dikarya</taxon>
        <taxon>Basidiomycota</taxon>
        <taxon>Agaricomycotina</taxon>
        <taxon>Agaricomycetes</taxon>
        <taxon>Agaricomycetidae</taxon>
        <taxon>Boletales</taxon>
        <taxon>Suillineae</taxon>
        <taxon>Suillaceae</taxon>
        <taxon>Suillus</taxon>
    </lineage>
</organism>
<evidence type="ECO:0000313" key="2">
    <source>
        <dbReference type="EMBL" id="KAG1906519.1"/>
    </source>
</evidence>
<comment type="caution">
    <text evidence="2">The sequence shown here is derived from an EMBL/GenBank/DDBJ whole genome shotgun (WGS) entry which is preliminary data.</text>
</comment>
<dbReference type="Proteomes" id="UP001195769">
    <property type="component" value="Unassembled WGS sequence"/>
</dbReference>
<protein>
    <submittedName>
        <fullName evidence="2">Uncharacterized protein</fullName>
    </submittedName>
</protein>
<dbReference type="AlphaFoldDB" id="A0AAD4EHW6"/>
<evidence type="ECO:0000256" key="1">
    <source>
        <dbReference type="SAM" id="MobiDB-lite"/>
    </source>
</evidence>
<dbReference type="RefSeq" id="XP_041232094.1">
    <property type="nucleotide sequence ID" value="XM_041369676.1"/>
</dbReference>
<feature type="compositionally biased region" description="Basic residues" evidence="1">
    <location>
        <begin position="1"/>
        <end position="12"/>
    </location>
</feature>
<accession>A0AAD4EHW6</accession>